<gene>
    <name evidence="2" type="ORF">OJ997_33925</name>
</gene>
<dbReference type="EMBL" id="JAPDDP010000109">
    <property type="protein sequence ID" value="MDA0185354.1"/>
    <property type="molecule type" value="Genomic_DNA"/>
</dbReference>
<organism evidence="2 3">
    <name type="scientific">Solirubrobacter phytolaccae</name>
    <dbReference type="NCBI Taxonomy" id="1404360"/>
    <lineage>
        <taxon>Bacteria</taxon>
        <taxon>Bacillati</taxon>
        <taxon>Actinomycetota</taxon>
        <taxon>Thermoleophilia</taxon>
        <taxon>Solirubrobacterales</taxon>
        <taxon>Solirubrobacteraceae</taxon>
        <taxon>Solirubrobacter</taxon>
    </lineage>
</organism>
<proteinExistence type="predicted"/>
<sequence length="212" mass="22973">MNLRLTAILTGAFLMTAAIAVGVFWVLGHGDRTARTASSEFAAALVRADPALAPKGAAGYVKGVRQEFGAVRAARVIDSRSHRIHGRNGRTYYLTQVLLETEKGPAVVELEFDAGQLTFSNDEVSGVRELLPRDVRHDALADDELVALAKAFQRRGDGPASDLELSGTMVRTPDIVKALPQRIRALTSSSQRHLRCVQRARADVEKIAACSR</sequence>
<accession>A0A9X3NFP4</accession>
<protein>
    <submittedName>
        <fullName evidence="2">Uncharacterized protein</fullName>
    </submittedName>
</protein>
<dbReference type="AlphaFoldDB" id="A0A9X3NFP4"/>
<keyword evidence="1" id="KW-1133">Transmembrane helix</keyword>
<evidence type="ECO:0000256" key="1">
    <source>
        <dbReference type="SAM" id="Phobius"/>
    </source>
</evidence>
<keyword evidence="1" id="KW-0472">Membrane</keyword>
<evidence type="ECO:0000313" key="3">
    <source>
        <dbReference type="Proteomes" id="UP001147653"/>
    </source>
</evidence>
<dbReference type="Proteomes" id="UP001147653">
    <property type="component" value="Unassembled WGS sequence"/>
</dbReference>
<dbReference type="RefSeq" id="WP_270029854.1">
    <property type="nucleotide sequence ID" value="NZ_JAPDDP010000109.1"/>
</dbReference>
<feature type="transmembrane region" description="Helical" evidence="1">
    <location>
        <begin position="6"/>
        <end position="27"/>
    </location>
</feature>
<keyword evidence="1" id="KW-0812">Transmembrane</keyword>
<reference evidence="2" key="1">
    <citation type="submission" date="2022-10" db="EMBL/GenBank/DDBJ databases">
        <title>The WGS of Solirubrobacter phytolaccae KCTC 29190.</title>
        <authorList>
            <person name="Jiang Z."/>
        </authorList>
    </citation>
    <scope>NUCLEOTIDE SEQUENCE</scope>
    <source>
        <strain evidence="2">KCTC 29190</strain>
    </source>
</reference>
<keyword evidence="3" id="KW-1185">Reference proteome</keyword>
<evidence type="ECO:0000313" key="2">
    <source>
        <dbReference type="EMBL" id="MDA0185354.1"/>
    </source>
</evidence>
<comment type="caution">
    <text evidence="2">The sequence shown here is derived from an EMBL/GenBank/DDBJ whole genome shotgun (WGS) entry which is preliminary data.</text>
</comment>
<name>A0A9X3NFP4_9ACTN</name>